<dbReference type="Proteomes" id="UP000289708">
    <property type="component" value="Unassembled WGS sequence"/>
</dbReference>
<dbReference type="RefSeq" id="WP_128779452.1">
    <property type="nucleotide sequence ID" value="NZ_RYFI01000032.1"/>
</dbReference>
<accession>A0A4Q0M3P0</accession>
<comment type="caution">
    <text evidence="1">The sequence shown here is derived from an EMBL/GenBank/DDBJ whole genome shotgun (WGS) entry which is preliminary data.</text>
</comment>
<dbReference type="AlphaFoldDB" id="A0A4Q0M3P0"/>
<keyword evidence="2" id="KW-1185">Reference proteome</keyword>
<evidence type="ECO:0000313" key="1">
    <source>
        <dbReference type="EMBL" id="RXF67550.1"/>
    </source>
</evidence>
<dbReference type="EMBL" id="RYFI01000032">
    <property type="protein sequence ID" value="RXF67550.1"/>
    <property type="molecule type" value="Genomic_DNA"/>
</dbReference>
<protein>
    <submittedName>
        <fullName evidence="1">Uncharacterized protein</fullName>
    </submittedName>
</protein>
<evidence type="ECO:0000313" key="2">
    <source>
        <dbReference type="Proteomes" id="UP000289708"/>
    </source>
</evidence>
<gene>
    <name evidence="1" type="ORF">EK403_21195</name>
</gene>
<name>A0A4Q0M3P0_9HYPH</name>
<reference evidence="1 2" key="1">
    <citation type="submission" date="2018-12" db="EMBL/GenBank/DDBJ databases">
        <title>bacterium Hansschlegelia zhihuaiae S113.</title>
        <authorList>
            <person name="He J."/>
        </authorList>
    </citation>
    <scope>NUCLEOTIDE SEQUENCE [LARGE SCALE GENOMIC DNA]</scope>
    <source>
        <strain evidence="1 2">S 113</strain>
    </source>
</reference>
<dbReference type="OrthoDB" id="8002233at2"/>
<proteinExistence type="predicted"/>
<organism evidence="1 2">
    <name type="scientific">Hansschlegelia zhihuaiae</name>
    <dbReference type="NCBI Taxonomy" id="405005"/>
    <lineage>
        <taxon>Bacteria</taxon>
        <taxon>Pseudomonadati</taxon>
        <taxon>Pseudomonadota</taxon>
        <taxon>Alphaproteobacteria</taxon>
        <taxon>Hyphomicrobiales</taxon>
        <taxon>Methylopilaceae</taxon>
        <taxon>Hansschlegelia</taxon>
    </lineage>
</organism>
<sequence length="88" mass="9784">MPRTADALYLTDGEIAARVFGRAPNALEQWKIMSAAFERKGLPKPERLAGDRRYWPAVKAFLDRRAGLSPTLVPEAGEASAEALETWR</sequence>